<dbReference type="PANTHER" id="PTHR43776">
    <property type="entry name" value="TRANSPORT ATP-BINDING PROTEIN"/>
    <property type="match status" value="1"/>
</dbReference>
<protein>
    <submittedName>
        <fullName evidence="6">Dipeptide ABC transporter ATP-binding protein</fullName>
    </submittedName>
</protein>
<evidence type="ECO:0000256" key="3">
    <source>
        <dbReference type="ARBA" id="ARBA00022741"/>
    </source>
</evidence>
<evidence type="ECO:0000256" key="1">
    <source>
        <dbReference type="ARBA" id="ARBA00005417"/>
    </source>
</evidence>
<dbReference type="Gene3D" id="3.40.50.300">
    <property type="entry name" value="P-loop containing nucleotide triphosphate hydrolases"/>
    <property type="match status" value="1"/>
</dbReference>
<dbReference type="InterPro" id="IPR013563">
    <property type="entry name" value="Oligopep_ABC_C"/>
</dbReference>
<dbReference type="InterPro" id="IPR003439">
    <property type="entry name" value="ABC_transporter-like_ATP-bd"/>
</dbReference>
<dbReference type="InterPro" id="IPR027417">
    <property type="entry name" value="P-loop_NTPase"/>
</dbReference>
<comment type="caution">
    <text evidence="6">The sequence shown here is derived from an EMBL/GenBank/DDBJ whole genome shotgun (WGS) entry which is preliminary data.</text>
</comment>
<dbReference type="SUPFAM" id="SSF52540">
    <property type="entry name" value="P-loop containing nucleoside triphosphate hydrolases"/>
    <property type="match status" value="1"/>
</dbReference>
<keyword evidence="2" id="KW-0813">Transport</keyword>
<evidence type="ECO:0000256" key="4">
    <source>
        <dbReference type="ARBA" id="ARBA00022840"/>
    </source>
</evidence>
<accession>A0ABP9RXG3</accession>
<dbReference type="InterPro" id="IPR017871">
    <property type="entry name" value="ABC_transporter-like_CS"/>
</dbReference>
<dbReference type="Pfam" id="PF08352">
    <property type="entry name" value="oligo_HPY"/>
    <property type="match status" value="1"/>
</dbReference>
<evidence type="ECO:0000259" key="5">
    <source>
        <dbReference type="PROSITE" id="PS50893"/>
    </source>
</evidence>
<evidence type="ECO:0000256" key="2">
    <source>
        <dbReference type="ARBA" id="ARBA00022448"/>
    </source>
</evidence>
<evidence type="ECO:0000313" key="7">
    <source>
        <dbReference type="Proteomes" id="UP001501570"/>
    </source>
</evidence>
<dbReference type="GO" id="GO:0005524">
    <property type="term" value="F:ATP binding"/>
    <property type="evidence" value="ECO:0007669"/>
    <property type="project" value="UniProtKB-KW"/>
</dbReference>
<organism evidence="6 7">
    <name type="scientific">Rugosimonospora acidiphila</name>
    <dbReference type="NCBI Taxonomy" id="556531"/>
    <lineage>
        <taxon>Bacteria</taxon>
        <taxon>Bacillati</taxon>
        <taxon>Actinomycetota</taxon>
        <taxon>Actinomycetes</taxon>
        <taxon>Micromonosporales</taxon>
        <taxon>Micromonosporaceae</taxon>
        <taxon>Rugosimonospora</taxon>
    </lineage>
</organism>
<dbReference type="Proteomes" id="UP001501570">
    <property type="component" value="Unassembled WGS sequence"/>
</dbReference>
<evidence type="ECO:0000313" key="6">
    <source>
        <dbReference type="EMBL" id="GAA5187809.1"/>
    </source>
</evidence>
<comment type="similarity">
    <text evidence="1">Belongs to the ABC transporter superfamily.</text>
</comment>
<sequence length="344" mass="37336">MPPSQGDLVLDAQNLRKTFRGGRGSGGGRTRVSAVDDISLSLAAGESLGIVGESGCGKTTLARMLVGLERPDSGAIMVHGRDIAHSRGRDLRTLRRRVQMVFQDPYTSLDPRMNVLELIGEPLVVHRMLGSSAARKDRVAELLQLVGLAPELMNRYPHQFSGGQRQRIGIARALALEPEVLVCDEPVSALDVSVQAQVVNLLRDLQKRMNIAMVFIAHDLSVVRHVADRTAVMYLGRLAEVGETDTVYDRPAHPYTQALLSASPVVDRTSRGRIANRIPLAGDPPSPTDPPTGCRFHTRCRLSQDLCAREQPKLLATEGDQARVAACHFAGEALADGARRAELV</sequence>
<dbReference type="CDD" id="cd03257">
    <property type="entry name" value="ABC_NikE_OppD_transporters"/>
    <property type="match status" value="1"/>
</dbReference>
<dbReference type="NCBIfam" id="TIGR01727">
    <property type="entry name" value="oligo_HPY"/>
    <property type="match status" value="1"/>
</dbReference>
<dbReference type="Pfam" id="PF00005">
    <property type="entry name" value="ABC_tran"/>
    <property type="match status" value="1"/>
</dbReference>
<dbReference type="PROSITE" id="PS50893">
    <property type="entry name" value="ABC_TRANSPORTER_2"/>
    <property type="match status" value="1"/>
</dbReference>
<keyword evidence="4 6" id="KW-0067">ATP-binding</keyword>
<dbReference type="SMART" id="SM00382">
    <property type="entry name" value="AAA"/>
    <property type="match status" value="1"/>
</dbReference>
<keyword evidence="3" id="KW-0547">Nucleotide-binding</keyword>
<gene>
    <name evidence="6" type="ORF">GCM10023322_36970</name>
</gene>
<reference evidence="7" key="1">
    <citation type="journal article" date="2019" name="Int. J. Syst. Evol. Microbiol.">
        <title>The Global Catalogue of Microorganisms (GCM) 10K type strain sequencing project: providing services to taxonomists for standard genome sequencing and annotation.</title>
        <authorList>
            <consortium name="The Broad Institute Genomics Platform"/>
            <consortium name="The Broad Institute Genome Sequencing Center for Infectious Disease"/>
            <person name="Wu L."/>
            <person name="Ma J."/>
        </authorList>
    </citation>
    <scope>NUCLEOTIDE SEQUENCE [LARGE SCALE GENOMIC DNA]</scope>
    <source>
        <strain evidence="7">JCM 18304</strain>
    </source>
</reference>
<dbReference type="InterPro" id="IPR003593">
    <property type="entry name" value="AAA+_ATPase"/>
</dbReference>
<dbReference type="PANTHER" id="PTHR43776:SF7">
    <property type="entry name" value="D,D-DIPEPTIDE TRANSPORT ATP-BINDING PROTEIN DDPF-RELATED"/>
    <property type="match status" value="1"/>
</dbReference>
<proteinExistence type="inferred from homology"/>
<name>A0ABP9RXG3_9ACTN</name>
<dbReference type="EMBL" id="BAABJQ010000010">
    <property type="protein sequence ID" value="GAA5187809.1"/>
    <property type="molecule type" value="Genomic_DNA"/>
</dbReference>
<feature type="domain" description="ABC transporter" evidence="5">
    <location>
        <begin position="10"/>
        <end position="260"/>
    </location>
</feature>
<keyword evidence="7" id="KW-1185">Reference proteome</keyword>
<dbReference type="RefSeq" id="WP_345631125.1">
    <property type="nucleotide sequence ID" value="NZ_BAABJQ010000010.1"/>
</dbReference>
<dbReference type="PROSITE" id="PS00211">
    <property type="entry name" value="ABC_TRANSPORTER_1"/>
    <property type="match status" value="1"/>
</dbReference>
<dbReference type="InterPro" id="IPR050319">
    <property type="entry name" value="ABC_transp_ATP-bind"/>
</dbReference>